<comment type="caution">
    <text evidence="3">The sequence shown here is derived from an EMBL/GenBank/DDBJ whole genome shotgun (WGS) entry which is preliminary data.</text>
</comment>
<evidence type="ECO:0000256" key="1">
    <source>
        <dbReference type="SAM" id="SignalP"/>
    </source>
</evidence>
<dbReference type="Gene3D" id="3.20.20.80">
    <property type="entry name" value="Glycosidases"/>
    <property type="match status" value="1"/>
</dbReference>
<gene>
    <name evidence="3" type="ORF">DFP98_10755</name>
</gene>
<feature type="domain" description="DUF4082" evidence="2">
    <location>
        <begin position="1078"/>
        <end position="1217"/>
    </location>
</feature>
<dbReference type="SUPFAM" id="SSF51445">
    <property type="entry name" value="(Trans)glycosidases"/>
    <property type="match status" value="1"/>
</dbReference>
<keyword evidence="4" id="KW-1185">Reference proteome</keyword>
<feature type="domain" description="DUF4082" evidence="2">
    <location>
        <begin position="1241"/>
        <end position="1375"/>
    </location>
</feature>
<feature type="domain" description="DUF4082" evidence="2">
    <location>
        <begin position="920"/>
        <end position="1059"/>
    </location>
</feature>
<organism evidence="3 4">
    <name type="scientific">Cohnella phaseoli</name>
    <dbReference type="NCBI Taxonomy" id="456490"/>
    <lineage>
        <taxon>Bacteria</taxon>
        <taxon>Bacillati</taxon>
        <taxon>Bacillota</taxon>
        <taxon>Bacilli</taxon>
        <taxon>Bacillales</taxon>
        <taxon>Paenibacillaceae</taxon>
        <taxon>Cohnella</taxon>
    </lineage>
</organism>
<dbReference type="RefSeq" id="WP_181917611.1">
    <property type="nucleotide sequence ID" value="NZ_QRDZ01000007.1"/>
</dbReference>
<dbReference type="InterPro" id="IPR025141">
    <property type="entry name" value="DUF4082"/>
</dbReference>
<accession>A0A3D9KC22</accession>
<evidence type="ECO:0000313" key="3">
    <source>
        <dbReference type="EMBL" id="RED83948.1"/>
    </source>
</evidence>
<dbReference type="Pfam" id="PF13313">
    <property type="entry name" value="DUF4082"/>
    <property type="match status" value="3"/>
</dbReference>
<protein>
    <submittedName>
        <fullName evidence="3">Uncharacterized protein DUF4082</fullName>
    </submittedName>
</protein>
<dbReference type="Gene3D" id="2.60.120.260">
    <property type="entry name" value="Galactose-binding domain-like"/>
    <property type="match status" value="1"/>
</dbReference>
<feature type="signal peptide" evidence="1">
    <location>
        <begin position="1"/>
        <end position="26"/>
    </location>
</feature>
<dbReference type="InterPro" id="IPR017853">
    <property type="entry name" value="GH"/>
</dbReference>
<name>A0A3D9KC22_9BACL</name>
<proteinExistence type="predicted"/>
<evidence type="ECO:0000259" key="2">
    <source>
        <dbReference type="Pfam" id="PF13313"/>
    </source>
</evidence>
<reference evidence="3 4" key="1">
    <citation type="submission" date="2018-07" db="EMBL/GenBank/DDBJ databases">
        <title>Genomic Encyclopedia of Type Strains, Phase III (KMG-III): the genomes of soil and plant-associated and newly described type strains.</title>
        <authorList>
            <person name="Whitman W."/>
        </authorList>
    </citation>
    <scope>NUCLEOTIDE SEQUENCE [LARGE SCALE GENOMIC DNA]</scope>
    <source>
        <strain evidence="3 4">CECT 7287</strain>
    </source>
</reference>
<dbReference type="Proteomes" id="UP000256977">
    <property type="component" value="Unassembled WGS sequence"/>
</dbReference>
<feature type="chain" id="PRO_5039209167" evidence="1">
    <location>
        <begin position="27"/>
        <end position="1384"/>
    </location>
</feature>
<evidence type="ECO:0000313" key="4">
    <source>
        <dbReference type="Proteomes" id="UP000256977"/>
    </source>
</evidence>
<keyword evidence="1" id="KW-0732">Signal</keyword>
<sequence length="1384" mass="149834">MNRLSAALRICLAIVLSLTGTLSLSSKPYSQVSASAGWPVTATISNENGGPVFKINGTPVVPQFNYGSTMKIHPNYGPFLDTITMAQSRDVHVTFWINVLDDMAWNEQVNEDVFARDSQAYGILRIGIADGQLFDLAADQHAVTERGLRSGWPSLASQDWRDQLDDLVVDYIAWLKQQPYADRILGFQIMNMDSGEWYFDSNSEGRIGAGEDYSPPMVAAFRQWLTAKYGTDAALQAAWNDSGVTLTTAGIPTLAERDHSEENFFRSIAVEGKAIDYQTFYSKKIAETIDFAGGLFKRETGGQTLLGSMYGYHYVAAHYARPSNNGHYALGDVLASSTVDFISAPVKYGDRAMGVNAGPMGSFDSLALHGKMFILENDTRTHLVDGLPYRDDILFTPRTYSLDETLEALRRETGNQIVTGGGQYLMDINSKGWFKQEEIWDEYQKLLSVQASRYLQSADRQFKPDVAVIVDENSLPYHTLNVNQVTPTNNPYGPQYHLDYGFFHLFEQQQREMARSGVKFGYYVMSDLPNIPDSVKTFVFLNAYRATSAQRTEINALKRDDNVLVFLRAPGYFNDSGSSAANITDLIGMTVAKSDYSSPATIISNFADPATEGSGATTIGGWMVGEDSGGVEAEYAHTPSFHVTDASAVKLGYYDGEPGKTAFARKDMGTWTSIFSGSGPLKAGLIRSIADNLGGAHVYSYGGKDNIRTDGKLLMVHSAPGNAGIKSIALPKPSRVVDVLNRATVGENVSNFRYDLEAEATALFAVVPYDTAAVEAESGSVVRTGTWNDAANPSYSGGTALSSNAPGSKLTFSFSGPYLSLIASAGPDGGRIDVEIDGVKYPYAELYAARTEHAKEFVLALDLPAGTHTATLTVSADKHRLSTGTAAVADAFVTASALTAATPATAPESGRESILAGETPTAAGNDARYELGTRFRTTVDGTITHVKLYAHANEGGQHDVSIWRADDGVRIAGPLNWTFPAGTEGWKLFELPSPLAVQADTDYIVSVTNSAADKHYVYTPQGFSQPIERGHLVSYAGSGVNSSQLGEMPTYSFNGTNYFRDIVFTPNNGRSLQAGQVPERFDSDAVYELGTRFSANTNGYVTRARIYAHENEAGVHKVSLWNAADGTLLAGPYDWNVSAGSSGWKEFVLPEPVRIKAGADYVVSVTNSVYDKLYAVSGQGGPSGPSGSGSFVSYEEGVSSASIGTMPTYAFNDTNYFRDVVFVADHEQTALGSEVPLGFSNDARYELGTKFKTTVDGRIVGVRLYAHPDEGGAHLVSLWRVSDGQRIAGPYTWNVSTRHAGWREFLLPEPVAVSAGTDYIVSITNGPSDYYYAATPHGFAQSNSNGDLVTYTGSGVSTTAIGTMPIYTFNDTNYFRDVLFVPEQ</sequence>
<dbReference type="EMBL" id="QRDZ01000007">
    <property type="protein sequence ID" value="RED83948.1"/>
    <property type="molecule type" value="Genomic_DNA"/>
</dbReference>